<keyword evidence="2" id="KW-1133">Transmembrane helix</keyword>
<keyword evidence="2" id="KW-0812">Transmembrane</keyword>
<dbReference type="GeneID" id="5562570"/>
<evidence type="ECO:0000256" key="1">
    <source>
        <dbReference type="SAM" id="MobiDB-lite"/>
    </source>
</evidence>
<dbReference type="RefSeq" id="WP_011998170.1">
    <property type="nucleotide sequence ID" value="NC_009776.1"/>
</dbReference>
<feature type="transmembrane region" description="Helical" evidence="2">
    <location>
        <begin position="102"/>
        <end position="123"/>
    </location>
</feature>
<evidence type="ECO:0000256" key="2">
    <source>
        <dbReference type="SAM" id="Phobius"/>
    </source>
</evidence>
<feature type="transmembrane region" description="Helical" evidence="2">
    <location>
        <begin position="129"/>
        <end position="152"/>
    </location>
</feature>
<gene>
    <name evidence="3" type="ordered locus">Igni_0134</name>
</gene>
<dbReference type="AlphaFoldDB" id="A8A8R6"/>
<feature type="region of interest" description="Disordered" evidence="1">
    <location>
        <begin position="244"/>
        <end position="265"/>
    </location>
</feature>
<evidence type="ECO:0000313" key="3">
    <source>
        <dbReference type="EMBL" id="ABU81318.1"/>
    </source>
</evidence>
<dbReference type="Proteomes" id="UP000000262">
    <property type="component" value="Chromosome"/>
</dbReference>
<evidence type="ECO:0000313" key="4">
    <source>
        <dbReference type="Proteomes" id="UP000000262"/>
    </source>
</evidence>
<keyword evidence="4" id="KW-1185">Reference proteome</keyword>
<proteinExistence type="predicted"/>
<protein>
    <submittedName>
        <fullName evidence="3">Uncharacterized protein</fullName>
    </submittedName>
</protein>
<dbReference type="HOGENOM" id="CLU_1048106_0_0_2"/>
<dbReference type="KEGG" id="iho:Igni_0134"/>
<name>A8A8R6_IGNH4</name>
<organism evidence="3 4">
    <name type="scientific">Ignicoccus hospitalis (strain KIN4/I / DSM 18386 / JCM 14125)</name>
    <dbReference type="NCBI Taxonomy" id="453591"/>
    <lineage>
        <taxon>Archaea</taxon>
        <taxon>Thermoproteota</taxon>
        <taxon>Thermoprotei</taxon>
        <taxon>Desulfurococcales</taxon>
        <taxon>Desulfurococcaceae</taxon>
        <taxon>Ignicoccus</taxon>
    </lineage>
</organism>
<reference evidence="3 4" key="1">
    <citation type="journal article" date="2008" name="Genome Biol.">
        <title>A genomic analysis of the archaeal system Ignicoccus hospitalis-Nanoarchaeum equitans.</title>
        <authorList>
            <person name="Podar M."/>
            <person name="Anderson I."/>
            <person name="Makarova K.S."/>
            <person name="Elkins J.G."/>
            <person name="Ivanova N."/>
            <person name="Wall M.A."/>
            <person name="Lykidis A."/>
            <person name="Mavromatis K."/>
            <person name="Sun H."/>
            <person name="Hudson M.E."/>
            <person name="Chen W."/>
            <person name="Deciu C."/>
            <person name="Hutchison D."/>
            <person name="Eads J.R."/>
            <person name="Anderson A."/>
            <person name="Fernandes F."/>
            <person name="Szeto E."/>
            <person name="Lapidus A."/>
            <person name="Kyrpides N.C."/>
            <person name="Saier M.H.Jr."/>
            <person name="Richardson P.M."/>
            <person name="Rachel R."/>
            <person name="Huber H."/>
            <person name="Eisen J.A."/>
            <person name="Koonin E.V."/>
            <person name="Keller M."/>
            <person name="Stetter K.O."/>
        </authorList>
    </citation>
    <scope>NUCLEOTIDE SEQUENCE [LARGE SCALE GENOMIC DNA]</scope>
    <source>
        <strain evidence="4">KIN4/I / DSM 18386 / JCM 14125</strain>
    </source>
</reference>
<dbReference type="STRING" id="453591.Igni_0134"/>
<dbReference type="EMBL" id="CP000816">
    <property type="protein sequence ID" value="ABU81318.1"/>
    <property type="molecule type" value="Genomic_DNA"/>
</dbReference>
<keyword evidence="2" id="KW-0472">Membrane</keyword>
<sequence>MMCRSKENFFLEFERLMVESAKDEVTADSTVVMGILAEASRNLLATPCTPRTSGFWSKLTEFVKKARETNDYYLKKVYAEKIRDGVLALVSSEKEWNAKGNAVLLLSAVISVLAKPLTPISYVPWASLLVYQLSPVAALLLLASSGLAALALKPTLGLLFLISAVGGYLERKVELDLSVPKVARRVSREEVERLFVQYYGERLGRELFRFELYQLILSGRTVEEALSELWERLTNTQISSRGYGRLGGERVSAGRREDQGAENNN</sequence>
<accession>A8A8R6</accession>